<sequence length="117" mass="13531">MTKNFAQYDQIVQFSGKYKNGAIVGKSGEAMSGKWKLCTRRTPHNLTKAQKRCKDLPVARLVRLVKILSSASQRERKFSEVRSEDFQWYIDAEEAVTPYEKAVETTTKFKWAKCFSQ</sequence>
<reference evidence="1 2" key="1">
    <citation type="journal article" date="2019" name="Commun. Biol.">
        <title>The bagworm genome reveals a unique fibroin gene that provides high tensile strength.</title>
        <authorList>
            <person name="Kono N."/>
            <person name="Nakamura H."/>
            <person name="Ohtoshi R."/>
            <person name="Tomita M."/>
            <person name="Numata K."/>
            <person name="Arakawa K."/>
        </authorList>
    </citation>
    <scope>NUCLEOTIDE SEQUENCE [LARGE SCALE GENOMIC DNA]</scope>
</reference>
<accession>A0A4C1Z5L3</accession>
<dbReference type="EMBL" id="BGZK01001596">
    <property type="protein sequence ID" value="GBP82960.1"/>
    <property type="molecule type" value="Genomic_DNA"/>
</dbReference>
<evidence type="ECO:0000313" key="1">
    <source>
        <dbReference type="EMBL" id="GBP82960.1"/>
    </source>
</evidence>
<dbReference type="Proteomes" id="UP000299102">
    <property type="component" value="Unassembled WGS sequence"/>
</dbReference>
<proteinExistence type="predicted"/>
<gene>
    <name evidence="1" type="ORF">EVAR_90149_1</name>
</gene>
<organism evidence="1 2">
    <name type="scientific">Eumeta variegata</name>
    <name type="common">Bagworm moth</name>
    <name type="synonym">Eumeta japonica</name>
    <dbReference type="NCBI Taxonomy" id="151549"/>
    <lineage>
        <taxon>Eukaryota</taxon>
        <taxon>Metazoa</taxon>
        <taxon>Ecdysozoa</taxon>
        <taxon>Arthropoda</taxon>
        <taxon>Hexapoda</taxon>
        <taxon>Insecta</taxon>
        <taxon>Pterygota</taxon>
        <taxon>Neoptera</taxon>
        <taxon>Endopterygota</taxon>
        <taxon>Lepidoptera</taxon>
        <taxon>Glossata</taxon>
        <taxon>Ditrysia</taxon>
        <taxon>Tineoidea</taxon>
        <taxon>Psychidae</taxon>
        <taxon>Oiketicinae</taxon>
        <taxon>Eumeta</taxon>
    </lineage>
</organism>
<name>A0A4C1Z5L3_EUMVA</name>
<comment type="caution">
    <text evidence="1">The sequence shown here is derived from an EMBL/GenBank/DDBJ whole genome shotgun (WGS) entry which is preliminary data.</text>
</comment>
<dbReference type="AlphaFoldDB" id="A0A4C1Z5L3"/>
<evidence type="ECO:0000313" key="2">
    <source>
        <dbReference type="Proteomes" id="UP000299102"/>
    </source>
</evidence>
<protein>
    <submittedName>
        <fullName evidence="1">Uncharacterized protein</fullName>
    </submittedName>
</protein>
<keyword evidence="2" id="KW-1185">Reference proteome</keyword>